<evidence type="ECO:0000313" key="2">
    <source>
        <dbReference type="Proteomes" id="UP000016649"/>
    </source>
</evidence>
<reference evidence="1 2" key="1">
    <citation type="submission" date="2013-08" db="EMBL/GenBank/DDBJ databases">
        <authorList>
            <person name="Weinstock G."/>
            <person name="Sodergren E."/>
            <person name="Wylie T."/>
            <person name="Fulton L."/>
            <person name="Fulton R."/>
            <person name="Fronick C."/>
            <person name="O'Laughlin M."/>
            <person name="Godfrey J."/>
            <person name="Miner T."/>
            <person name="Herter B."/>
            <person name="Appelbaum E."/>
            <person name="Cordes M."/>
            <person name="Lek S."/>
            <person name="Wollam A."/>
            <person name="Pepin K.H."/>
            <person name="Palsikar V.B."/>
            <person name="Mitreva M."/>
            <person name="Wilson R.K."/>
        </authorList>
    </citation>
    <scope>NUCLEOTIDE SEQUENCE [LARGE SCALE GENOMIC DNA]</scope>
    <source>
        <strain evidence="1 2">ATCC 700332</strain>
    </source>
</reference>
<sequence>MQIKAESPAGTKNTFIAAFLYDDDFTASGALKKQLTDRAAVRARIENACDFTLSMGLKEAAVSAGQASSRTQANANSGGTQNAALGQTQTKTQALAVRGFMLYAQVPLTIQNASIKKARYGWHKENSRLWCGFSHEGGFIPAELLASSSAHAKGFEKTVFSGVPAAKKGERQTLKISLCSNGFDKQAHTMQTNVDNNERTAAAQDSSAGGHADTALSFDKDSTATAAAKQNTVRFACGGRRITVQRSPAKKQELTLDGCFVPNGFNSIEFVSGAQAVCGVTVENTEYEPLKPLTADPGLILDWPQRSWRQNAFELFSWESFPSVLIFDCADYRIQDAFFKRISFYAEKKGYAGTLVPDTKMSGMHGFNAHDYRAETLSSFFAKAEQEGFKLNDFELLLRDILYKNGVIERSAAGIRAGNGAVLSISRESPHYLRTLFITHEGLHGIYFTEKQFRQTADAAFERLDKNSRLFLKRYFELTPSLNYNTADEYLFKNEFMAYTLQQRVENVQNYFIDTLSYRKAVSAAEPELCDYIRASKAASFVSAAQQMSGFLYATWGIKAGKIALVSIE</sequence>
<evidence type="ECO:0000313" key="1">
    <source>
        <dbReference type="EMBL" id="ERJ93032.1"/>
    </source>
</evidence>
<dbReference type="Proteomes" id="UP000016649">
    <property type="component" value="Unassembled WGS sequence"/>
</dbReference>
<organism evidence="1 2">
    <name type="scientific">Treponema lecithinolyticum ATCC 700332</name>
    <dbReference type="NCBI Taxonomy" id="1321815"/>
    <lineage>
        <taxon>Bacteria</taxon>
        <taxon>Pseudomonadati</taxon>
        <taxon>Spirochaetota</taxon>
        <taxon>Spirochaetia</taxon>
        <taxon>Spirochaetales</taxon>
        <taxon>Treponemataceae</taxon>
        <taxon>Treponema</taxon>
    </lineage>
</organism>
<proteinExistence type="predicted"/>
<keyword evidence="2" id="KW-1185">Reference proteome</keyword>
<dbReference type="EMBL" id="AWVH01000031">
    <property type="protein sequence ID" value="ERJ93032.1"/>
    <property type="molecule type" value="Genomic_DNA"/>
</dbReference>
<name>A0ABN0NYI1_TRELE</name>
<accession>A0ABN0NYI1</accession>
<gene>
    <name evidence="1" type="ORF">HMPREF9193_01254</name>
</gene>
<protein>
    <submittedName>
        <fullName evidence="1">Uncharacterized protein</fullName>
    </submittedName>
</protein>
<comment type="caution">
    <text evidence="1">The sequence shown here is derived from an EMBL/GenBank/DDBJ whole genome shotgun (WGS) entry which is preliminary data.</text>
</comment>